<dbReference type="Pfam" id="PF04542">
    <property type="entry name" value="Sigma70_r2"/>
    <property type="match status" value="1"/>
</dbReference>
<dbReference type="NCBIfam" id="TIGR02937">
    <property type="entry name" value="sigma70-ECF"/>
    <property type="match status" value="1"/>
</dbReference>
<name>A0A8J7KK83_9ACTN</name>
<evidence type="ECO:0000259" key="6">
    <source>
        <dbReference type="Pfam" id="PF04542"/>
    </source>
</evidence>
<dbReference type="InterPro" id="IPR013325">
    <property type="entry name" value="RNA_pol_sigma_r2"/>
</dbReference>
<dbReference type="GO" id="GO:0016987">
    <property type="term" value="F:sigma factor activity"/>
    <property type="evidence" value="ECO:0007669"/>
    <property type="project" value="UniProtKB-KW"/>
</dbReference>
<dbReference type="EMBL" id="JADOUF010000001">
    <property type="protein sequence ID" value="MBG6137764.1"/>
    <property type="molecule type" value="Genomic_DNA"/>
</dbReference>
<dbReference type="InterPro" id="IPR013324">
    <property type="entry name" value="RNA_pol_sigma_r3/r4-like"/>
</dbReference>
<dbReference type="Gene3D" id="1.10.1740.10">
    <property type="match status" value="1"/>
</dbReference>
<feature type="domain" description="RNA polymerase sigma factor 70 region 4 type 2" evidence="7">
    <location>
        <begin position="111"/>
        <end position="153"/>
    </location>
</feature>
<evidence type="ECO:0000313" key="9">
    <source>
        <dbReference type="Proteomes" id="UP000622552"/>
    </source>
</evidence>
<feature type="domain" description="RNA polymerase sigma-70 region 2" evidence="6">
    <location>
        <begin position="18"/>
        <end position="79"/>
    </location>
</feature>
<dbReference type="SUPFAM" id="SSF88659">
    <property type="entry name" value="Sigma3 and sigma4 domains of RNA polymerase sigma factors"/>
    <property type="match status" value="1"/>
</dbReference>
<evidence type="ECO:0000256" key="3">
    <source>
        <dbReference type="ARBA" id="ARBA00023082"/>
    </source>
</evidence>
<sequence length="163" mass="18996">MRRSEEAAYREYVVARMDTLRRVAYLLCRDWHTADDLVSITLLKLYRHWRRAERVEGLDGYVRRIMLNAWIDEQRRPWRREEAVEELPETPVTDAQPSGDVTLLELLGDQPPRRRAVLVLRFYCGMSVSQTAELLGCSEGTVKSQTSRGLDALRPLVSRLENH</sequence>
<dbReference type="InterPro" id="IPR039425">
    <property type="entry name" value="RNA_pol_sigma-70-like"/>
</dbReference>
<dbReference type="PANTHER" id="PTHR43133:SF50">
    <property type="entry name" value="ECF RNA POLYMERASE SIGMA FACTOR SIGM"/>
    <property type="match status" value="1"/>
</dbReference>
<dbReference type="NCBIfam" id="TIGR02983">
    <property type="entry name" value="SigE-fam_strep"/>
    <property type="match status" value="1"/>
</dbReference>
<evidence type="ECO:0000259" key="7">
    <source>
        <dbReference type="Pfam" id="PF08281"/>
    </source>
</evidence>
<proteinExistence type="inferred from homology"/>
<dbReference type="PANTHER" id="PTHR43133">
    <property type="entry name" value="RNA POLYMERASE ECF-TYPE SIGMA FACTO"/>
    <property type="match status" value="1"/>
</dbReference>
<keyword evidence="5" id="KW-0804">Transcription</keyword>
<evidence type="ECO:0000256" key="1">
    <source>
        <dbReference type="ARBA" id="ARBA00010641"/>
    </source>
</evidence>
<dbReference type="InterPro" id="IPR007627">
    <property type="entry name" value="RNA_pol_sigma70_r2"/>
</dbReference>
<gene>
    <name evidence="8" type="ORF">IW245_003958</name>
</gene>
<reference evidence="8" key="1">
    <citation type="submission" date="2020-11" db="EMBL/GenBank/DDBJ databases">
        <title>Sequencing the genomes of 1000 actinobacteria strains.</title>
        <authorList>
            <person name="Klenk H.-P."/>
        </authorList>
    </citation>
    <scope>NUCLEOTIDE SEQUENCE</scope>
    <source>
        <strain evidence="8">DSM 45356</strain>
    </source>
</reference>
<evidence type="ECO:0000256" key="2">
    <source>
        <dbReference type="ARBA" id="ARBA00023015"/>
    </source>
</evidence>
<protein>
    <submittedName>
        <fullName evidence="8">RNA polymerase sigma-70 factor (Sigma-E family)</fullName>
    </submittedName>
</protein>
<dbReference type="CDD" id="cd06171">
    <property type="entry name" value="Sigma70_r4"/>
    <property type="match status" value="1"/>
</dbReference>
<dbReference type="InterPro" id="IPR013249">
    <property type="entry name" value="RNA_pol_sigma70_r4_t2"/>
</dbReference>
<evidence type="ECO:0000256" key="5">
    <source>
        <dbReference type="ARBA" id="ARBA00023163"/>
    </source>
</evidence>
<dbReference type="Pfam" id="PF08281">
    <property type="entry name" value="Sigma70_r4_2"/>
    <property type="match status" value="1"/>
</dbReference>
<dbReference type="Proteomes" id="UP000622552">
    <property type="component" value="Unassembled WGS sequence"/>
</dbReference>
<organism evidence="8 9">
    <name type="scientific">Longispora fulva</name>
    <dbReference type="NCBI Taxonomy" id="619741"/>
    <lineage>
        <taxon>Bacteria</taxon>
        <taxon>Bacillati</taxon>
        <taxon>Actinomycetota</taxon>
        <taxon>Actinomycetes</taxon>
        <taxon>Micromonosporales</taxon>
        <taxon>Micromonosporaceae</taxon>
        <taxon>Longispora</taxon>
    </lineage>
</organism>
<evidence type="ECO:0000256" key="4">
    <source>
        <dbReference type="ARBA" id="ARBA00023125"/>
    </source>
</evidence>
<evidence type="ECO:0000313" key="8">
    <source>
        <dbReference type="EMBL" id="MBG6137764.1"/>
    </source>
</evidence>
<keyword evidence="9" id="KW-1185">Reference proteome</keyword>
<dbReference type="GO" id="GO:0003677">
    <property type="term" value="F:DNA binding"/>
    <property type="evidence" value="ECO:0007669"/>
    <property type="project" value="UniProtKB-KW"/>
</dbReference>
<dbReference type="InterPro" id="IPR014325">
    <property type="entry name" value="RNA_pol_sigma-E_actinobac"/>
</dbReference>
<dbReference type="RefSeq" id="WP_197004589.1">
    <property type="nucleotide sequence ID" value="NZ_BONS01000024.1"/>
</dbReference>
<comment type="similarity">
    <text evidence="1">Belongs to the sigma-70 factor family. ECF subfamily.</text>
</comment>
<dbReference type="SUPFAM" id="SSF88946">
    <property type="entry name" value="Sigma2 domain of RNA polymerase sigma factors"/>
    <property type="match status" value="1"/>
</dbReference>
<dbReference type="AlphaFoldDB" id="A0A8J7KK83"/>
<dbReference type="GO" id="GO:0006352">
    <property type="term" value="P:DNA-templated transcription initiation"/>
    <property type="evidence" value="ECO:0007669"/>
    <property type="project" value="InterPro"/>
</dbReference>
<dbReference type="Gene3D" id="1.10.10.10">
    <property type="entry name" value="Winged helix-like DNA-binding domain superfamily/Winged helix DNA-binding domain"/>
    <property type="match status" value="1"/>
</dbReference>
<keyword evidence="3" id="KW-0731">Sigma factor</keyword>
<keyword evidence="4" id="KW-0238">DNA-binding</keyword>
<dbReference type="InterPro" id="IPR036388">
    <property type="entry name" value="WH-like_DNA-bd_sf"/>
</dbReference>
<accession>A0A8J7KK83</accession>
<dbReference type="InterPro" id="IPR014284">
    <property type="entry name" value="RNA_pol_sigma-70_dom"/>
</dbReference>
<keyword evidence="2" id="KW-0805">Transcription regulation</keyword>
<comment type="caution">
    <text evidence="8">The sequence shown here is derived from an EMBL/GenBank/DDBJ whole genome shotgun (WGS) entry which is preliminary data.</text>
</comment>